<evidence type="ECO:0000313" key="2">
    <source>
        <dbReference type="Proteomes" id="UP000548726"/>
    </source>
</evidence>
<organism evidence="1 2">
    <name type="scientific">Acetobacter persici</name>
    <dbReference type="NCBI Taxonomy" id="1076596"/>
    <lineage>
        <taxon>Bacteria</taxon>
        <taxon>Pseudomonadati</taxon>
        <taxon>Pseudomonadota</taxon>
        <taxon>Alphaproteobacteria</taxon>
        <taxon>Acetobacterales</taxon>
        <taxon>Acetobacteraceae</taxon>
        <taxon>Acetobacter</taxon>
    </lineage>
</organism>
<evidence type="ECO:0000313" key="1">
    <source>
        <dbReference type="EMBL" id="GFE94464.1"/>
    </source>
</evidence>
<protein>
    <submittedName>
        <fullName evidence="1">Uncharacterized protein</fullName>
    </submittedName>
</protein>
<sequence>MRAYHCLVVRTRRFKVAANSAHGHAIEPNLLGQHFSATVINKK</sequence>
<reference evidence="1 2" key="1">
    <citation type="journal article" date="2020" name="Cell Rep.">
        <title>Local necrotic cells trigger systemic immune activation via gut microbiome dysbiosis in Drosophila.</title>
        <authorList>
            <person name="Kosakamoto H."/>
            <person name="Yamauchi T."/>
            <person name="Akuzawa-Tokita Y."/>
            <person name="Nishimura K."/>
            <person name="Soga T."/>
            <person name="Murakami T."/>
            <person name="Mori H."/>
            <person name="Yamamoto K."/>
            <person name="Miyazaki R."/>
            <person name="Koto A."/>
            <person name="Miura M."/>
            <person name="Obata F."/>
        </authorList>
    </citation>
    <scope>NUCLEOTIDE SEQUENCE [LARGE SCALE GENOMIC DNA]</scope>
    <source>
        <strain evidence="1 2">Ai</strain>
    </source>
</reference>
<keyword evidence="2" id="KW-1185">Reference proteome</keyword>
<dbReference type="EMBL" id="BLJP01000013">
    <property type="protein sequence ID" value="GFE94464.1"/>
    <property type="molecule type" value="Genomic_DNA"/>
</dbReference>
<accession>A0A6V8IB61</accession>
<dbReference type="AlphaFoldDB" id="A0A6V8IB61"/>
<proteinExistence type="predicted"/>
<dbReference type="Proteomes" id="UP000548726">
    <property type="component" value="Unassembled WGS sequence"/>
</dbReference>
<name>A0A6V8IB61_9PROT</name>
<gene>
    <name evidence="1" type="ORF">DmAi_25230</name>
</gene>
<comment type="caution">
    <text evidence="1">The sequence shown here is derived from an EMBL/GenBank/DDBJ whole genome shotgun (WGS) entry which is preliminary data.</text>
</comment>